<evidence type="ECO:0000313" key="2">
    <source>
        <dbReference type="Proteomes" id="UP001379533"/>
    </source>
</evidence>
<gene>
    <name evidence="1" type="ORF">LZC95_03505</name>
</gene>
<dbReference type="InterPro" id="IPR015943">
    <property type="entry name" value="WD40/YVTN_repeat-like_dom_sf"/>
</dbReference>
<dbReference type="InterPro" id="IPR036278">
    <property type="entry name" value="Sialidase_sf"/>
</dbReference>
<organism evidence="1 2">
    <name type="scientific">Pendulispora brunnea</name>
    <dbReference type="NCBI Taxonomy" id="2905690"/>
    <lineage>
        <taxon>Bacteria</taxon>
        <taxon>Pseudomonadati</taxon>
        <taxon>Myxococcota</taxon>
        <taxon>Myxococcia</taxon>
        <taxon>Myxococcales</taxon>
        <taxon>Sorangiineae</taxon>
        <taxon>Pendulisporaceae</taxon>
        <taxon>Pendulispora</taxon>
    </lineage>
</organism>
<dbReference type="InterPro" id="IPR052025">
    <property type="entry name" value="Xyloglucanase_GH74"/>
</dbReference>
<dbReference type="Gene3D" id="2.130.10.10">
    <property type="entry name" value="YVTN repeat-like/Quinoprotein amine dehydrogenase"/>
    <property type="match status" value="3"/>
</dbReference>
<sequence>MTRTAVTAAGFLVLGITVAGCGDDSSPGHHLTPKTGDRIPRISGLAFISPPTDSATDLPLAPMVRVAVVDSMGVPLAAWNKPVTISLSENAPGTILAGPHTVNLVEGSGEFEGLSLNVAGTYSLVASTPGLPPVTSRPFVISNHGWFAARKGLEGAGDGAVTVDPSSPNTLYFGGGGRYVSEGSGGVFTSTTGGQTWSVAGAELPDTAKVVGIDPASSAVYAFDKDAHAWRSQDGGSSWTLLNFGFPFLDIAVDPRTSGSVWAIATDRRTLYHTSDAGRTWSADNAKSDCSYLDVDPTDSTLICDGGLRRMTSDSAAWDVPSGLPSPYFAWFHHVDHAGNIYSAGGQCITWPCPGAAIYKLAKGSSTWRKLTARGWTNLDHYIGPIATSPSSPSTVYAVGWDGLYKSVDGGETFALTGNDYFSCSSLTIDPYDPNVVYAGVYGGPAKSTDGGRTFTRILTGLHNVRVDHFAVGAGAAPTIYAVASPWGLFRSTDGARTWSQSFTSVKAIATDPVHEGLAWVHSYDGSIQRTIDGGTTWHEVSAKGPDATVMLSDGTNLWAADAHAKVWQSTDGGKHWPVAGVDLPGNVNALLLDPADPKTLYAATTKGFAKSTNGGASWSVSGDCSPSIGTDQALLSMAISGTHLYMGGTEGRVYVSTDGGKTCERRLAFSAGKIRGLAVDSSDPSTVLAVTELRGIYRLTERGGDDGPSNVGLQGLKFNDVIAPAAWGLHTFFAASSVYGVFENSSGGR</sequence>
<dbReference type="SUPFAM" id="SSF50939">
    <property type="entry name" value="Sialidases"/>
    <property type="match status" value="1"/>
</dbReference>
<dbReference type="Proteomes" id="UP001379533">
    <property type="component" value="Chromosome"/>
</dbReference>
<dbReference type="PROSITE" id="PS51257">
    <property type="entry name" value="PROKAR_LIPOPROTEIN"/>
    <property type="match status" value="1"/>
</dbReference>
<dbReference type="PANTHER" id="PTHR43739:SF5">
    <property type="entry name" value="EXO-ALPHA-SIALIDASE"/>
    <property type="match status" value="1"/>
</dbReference>
<dbReference type="CDD" id="cd15482">
    <property type="entry name" value="Sialidase_non-viral"/>
    <property type="match status" value="1"/>
</dbReference>
<dbReference type="RefSeq" id="WP_394846515.1">
    <property type="nucleotide sequence ID" value="NZ_CP089982.1"/>
</dbReference>
<accession>A0ABZ2KG69</accession>
<evidence type="ECO:0000313" key="1">
    <source>
        <dbReference type="EMBL" id="WXA95904.1"/>
    </source>
</evidence>
<proteinExistence type="predicted"/>
<dbReference type="SUPFAM" id="SSF110296">
    <property type="entry name" value="Oligoxyloglucan reducing end-specific cellobiohydrolase"/>
    <property type="match status" value="2"/>
</dbReference>
<name>A0ABZ2KG69_9BACT</name>
<keyword evidence="2" id="KW-1185">Reference proteome</keyword>
<protein>
    <submittedName>
        <fullName evidence="1">Uncharacterized protein</fullName>
    </submittedName>
</protein>
<dbReference type="EMBL" id="CP089982">
    <property type="protein sequence ID" value="WXA95904.1"/>
    <property type="molecule type" value="Genomic_DNA"/>
</dbReference>
<dbReference type="PANTHER" id="PTHR43739">
    <property type="entry name" value="XYLOGLUCANASE (EUROFUNG)"/>
    <property type="match status" value="1"/>
</dbReference>
<reference evidence="1 2" key="1">
    <citation type="submission" date="2021-12" db="EMBL/GenBank/DDBJ databases">
        <title>Discovery of the Pendulisporaceae a myxobacterial family with distinct sporulation behavior and unique specialized metabolism.</title>
        <authorList>
            <person name="Garcia R."/>
            <person name="Popoff A."/>
            <person name="Bader C.D."/>
            <person name="Loehr J."/>
            <person name="Walesch S."/>
            <person name="Walt C."/>
            <person name="Boldt J."/>
            <person name="Bunk B."/>
            <person name="Haeckl F.J.F.P.J."/>
            <person name="Gunesch A.P."/>
            <person name="Birkelbach J."/>
            <person name="Nuebel U."/>
            <person name="Pietschmann T."/>
            <person name="Bach T."/>
            <person name="Mueller R."/>
        </authorList>
    </citation>
    <scope>NUCLEOTIDE SEQUENCE [LARGE SCALE GENOMIC DNA]</scope>
    <source>
        <strain evidence="1 2">MSr12523</strain>
    </source>
</reference>